<dbReference type="PANTHER" id="PTHR43081:SF19">
    <property type="entry name" value="PH-SENSITIVE ADENYLATE CYCLASE RV1264"/>
    <property type="match status" value="1"/>
</dbReference>
<dbReference type="Gene3D" id="3.40.50.10070">
    <property type="entry name" value="TolB, N-terminal domain"/>
    <property type="match status" value="1"/>
</dbReference>
<dbReference type="InterPro" id="IPR029787">
    <property type="entry name" value="Nucleotide_cyclase"/>
</dbReference>
<dbReference type="Proteomes" id="UP001276564">
    <property type="component" value="Unassembled WGS sequence"/>
</dbReference>
<dbReference type="Gene3D" id="3.30.70.1230">
    <property type="entry name" value="Nucleotide cyclase"/>
    <property type="match status" value="1"/>
</dbReference>
<dbReference type="PANTHER" id="PTHR43081">
    <property type="entry name" value="ADENYLATE CYCLASE, TERMINAL-DIFFERENTIATION SPECIFIC-RELATED"/>
    <property type="match status" value="1"/>
</dbReference>
<dbReference type="EMBL" id="JAVIIP010000001">
    <property type="protein sequence ID" value="MDX8536160.1"/>
    <property type="molecule type" value="Genomic_DNA"/>
</dbReference>
<dbReference type="InterPro" id="IPR001054">
    <property type="entry name" value="A/G_cyclase"/>
</dbReference>
<keyword evidence="3" id="KW-1185">Reference proteome</keyword>
<dbReference type="InterPro" id="IPR011990">
    <property type="entry name" value="TPR-like_helical_dom_sf"/>
</dbReference>
<evidence type="ECO:0000313" key="3">
    <source>
        <dbReference type="Proteomes" id="UP001276564"/>
    </source>
</evidence>
<sequence length="580" mass="64875">MSERRKLAAILAADVVGYSRLAGSDEDRTLARLRALRSDLIDPTIAVHTGRVVKRTGDGTLVEFRSVVDAVRCAIEVQNAMLVRNAGVPPDRRIEFRIGIHIGDIVEESDGDLMGDGINIAARLEGLAKPNGICLSGSAYEQVREKFKEQFVDLGEQTLKNIARPVRAYQMLSGAAFTEPEVARGRLVQQDKPSIAVLPFQNMSGDVEQQYLCDGLTEDLITELSRFRQMQVASRNSSSRFRGADVDMIRAGRELCVQYLVEGSVRRMGTRIRITAQLIDATTGNHVWAERYDSAQDEIFDIQDRVVRTIVGTLVGRMTAARTDLVLRKPPASLAAYECVLRGDALPMGTPEIEAEARHYFERAIELDPSYARAYALLSSAIEREWFLDMSGSTRLLDEAFEMARKAVALDENDHLCQLVMAWTQVDRGAYEVGEQHFAKAISLNPNHPVNHTDLAMFYNYRGETEKAIDGMLEAKRLDPFFNPSWYWGELAAVYFNARRYDDAIANMRRSSSLSFSKQVWFAASYAMAGKPDLAGDCVAGLLRRVPDFSTARYVAKEPLFRIEDRQHLAEGMRKAGLPE</sequence>
<dbReference type="CDD" id="cd07302">
    <property type="entry name" value="CHD"/>
    <property type="match status" value="1"/>
</dbReference>
<dbReference type="PROSITE" id="PS50125">
    <property type="entry name" value="GUANYLATE_CYCLASE_2"/>
    <property type="match status" value="1"/>
</dbReference>
<feature type="domain" description="Guanylate cyclase" evidence="1">
    <location>
        <begin position="9"/>
        <end position="125"/>
    </location>
</feature>
<evidence type="ECO:0000259" key="1">
    <source>
        <dbReference type="PROSITE" id="PS50125"/>
    </source>
</evidence>
<accession>A0ABU5AFU6</accession>
<evidence type="ECO:0000313" key="2">
    <source>
        <dbReference type="EMBL" id="MDX8536160.1"/>
    </source>
</evidence>
<dbReference type="Pfam" id="PF00211">
    <property type="entry name" value="Guanylate_cyc"/>
    <property type="match status" value="1"/>
</dbReference>
<dbReference type="SUPFAM" id="SSF48452">
    <property type="entry name" value="TPR-like"/>
    <property type="match status" value="1"/>
</dbReference>
<proteinExistence type="predicted"/>
<dbReference type="Gene3D" id="1.25.40.10">
    <property type="entry name" value="Tetratricopeptide repeat domain"/>
    <property type="match status" value="1"/>
</dbReference>
<dbReference type="SUPFAM" id="SSF55073">
    <property type="entry name" value="Nucleotide cyclase"/>
    <property type="match status" value="1"/>
</dbReference>
<protein>
    <submittedName>
        <fullName evidence="2">Adenylate/guanylate cyclase domain-containing protein</fullName>
    </submittedName>
</protein>
<dbReference type="RefSeq" id="WP_320319450.1">
    <property type="nucleotide sequence ID" value="NZ_JAVIIP010000001.1"/>
</dbReference>
<name>A0ABU5AFU6_9HYPH</name>
<comment type="caution">
    <text evidence="2">The sequence shown here is derived from an EMBL/GenBank/DDBJ whole genome shotgun (WGS) entry which is preliminary data.</text>
</comment>
<reference evidence="2 3" key="1">
    <citation type="submission" date="2023-08" db="EMBL/GenBank/DDBJ databases">
        <title>Implementing the SeqCode for naming new Mesorhizobium species isolated from Vachellia karroo root nodules.</title>
        <authorList>
            <person name="Van Lill M."/>
        </authorList>
    </citation>
    <scope>NUCLEOTIDE SEQUENCE [LARGE SCALE GENOMIC DNA]</scope>
    <source>
        <strain evidence="2 3">VK4B</strain>
    </source>
</reference>
<organism evidence="2 3">
    <name type="scientific">Mesorhizobium abyssinicae</name>
    <dbReference type="NCBI Taxonomy" id="1209958"/>
    <lineage>
        <taxon>Bacteria</taxon>
        <taxon>Pseudomonadati</taxon>
        <taxon>Pseudomonadota</taxon>
        <taxon>Alphaproteobacteria</taxon>
        <taxon>Hyphomicrobiales</taxon>
        <taxon>Phyllobacteriaceae</taxon>
        <taxon>Mesorhizobium</taxon>
    </lineage>
</organism>
<dbReference type="InterPro" id="IPR050697">
    <property type="entry name" value="Adenylyl/Guanylyl_Cyclase_3/4"/>
</dbReference>
<gene>
    <name evidence="2" type="ORF">RFM23_00835</name>
</gene>